<evidence type="ECO:0000313" key="2">
    <source>
        <dbReference type="Proteomes" id="UP000436088"/>
    </source>
</evidence>
<organism evidence="1 2">
    <name type="scientific">Hibiscus syriacus</name>
    <name type="common">Rose of Sharon</name>
    <dbReference type="NCBI Taxonomy" id="106335"/>
    <lineage>
        <taxon>Eukaryota</taxon>
        <taxon>Viridiplantae</taxon>
        <taxon>Streptophyta</taxon>
        <taxon>Embryophyta</taxon>
        <taxon>Tracheophyta</taxon>
        <taxon>Spermatophyta</taxon>
        <taxon>Magnoliopsida</taxon>
        <taxon>eudicotyledons</taxon>
        <taxon>Gunneridae</taxon>
        <taxon>Pentapetalae</taxon>
        <taxon>rosids</taxon>
        <taxon>malvids</taxon>
        <taxon>Malvales</taxon>
        <taxon>Malvaceae</taxon>
        <taxon>Malvoideae</taxon>
        <taxon>Hibiscus</taxon>
    </lineage>
</organism>
<sequence length="127" mass="13786">MENNKDNLLLGIGDFNHYALASTRCTSFVIMEMSSSLILCTGKAGKESTAMPATGANSDGIPPSMCGVVRCFTVILGGTRCSNIISTRIPFRGTLLDARANVHVWFRPKNGLNGQTGFWEFAYNWSS</sequence>
<evidence type="ECO:0000313" key="1">
    <source>
        <dbReference type="EMBL" id="KAE8668344.1"/>
    </source>
</evidence>
<dbReference type="AlphaFoldDB" id="A0A6A2YBE9"/>
<gene>
    <name evidence="1" type="ORF">F3Y22_tig00112343pilonHSYRG00169</name>
</gene>
<name>A0A6A2YBE9_HIBSY</name>
<protein>
    <submittedName>
        <fullName evidence="1">Uncharacterized protein</fullName>
    </submittedName>
</protein>
<reference evidence="1" key="1">
    <citation type="submission" date="2019-09" db="EMBL/GenBank/DDBJ databases">
        <title>Draft genome information of white flower Hibiscus syriacus.</title>
        <authorList>
            <person name="Kim Y.-M."/>
        </authorList>
    </citation>
    <scope>NUCLEOTIDE SEQUENCE [LARGE SCALE GENOMIC DNA]</scope>
    <source>
        <strain evidence="1">YM2019G1</strain>
    </source>
</reference>
<proteinExistence type="predicted"/>
<dbReference type="EMBL" id="VEPZ02001555">
    <property type="protein sequence ID" value="KAE8668344.1"/>
    <property type="molecule type" value="Genomic_DNA"/>
</dbReference>
<keyword evidence="2" id="KW-1185">Reference proteome</keyword>
<comment type="caution">
    <text evidence="1">The sequence shown here is derived from an EMBL/GenBank/DDBJ whole genome shotgun (WGS) entry which is preliminary data.</text>
</comment>
<dbReference type="Proteomes" id="UP000436088">
    <property type="component" value="Unassembled WGS sequence"/>
</dbReference>
<accession>A0A6A2YBE9</accession>